<accession>A0A6U0KI98</accession>
<dbReference type="AlphaFoldDB" id="A0A6U0KI98"/>
<feature type="chain" id="PRO_5036191839" description="Lipocalin-like domain-containing protein" evidence="1">
    <location>
        <begin position="18"/>
        <end position="176"/>
    </location>
</feature>
<evidence type="ECO:0000256" key="1">
    <source>
        <dbReference type="SAM" id="SignalP"/>
    </source>
</evidence>
<evidence type="ECO:0000313" key="2">
    <source>
        <dbReference type="EMBL" id="CAD8374702.1"/>
    </source>
</evidence>
<gene>
    <name evidence="2" type="ORF">MPOL1434_LOCUS8116</name>
    <name evidence="3" type="ORF">MPOL1434_LOCUS8117</name>
</gene>
<protein>
    <recommendedName>
        <fullName evidence="4">Lipocalin-like domain-containing protein</fullName>
    </recommendedName>
</protein>
<keyword evidence="1" id="KW-0732">Signal</keyword>
<reference evidence="3" key="1">
    <citation type="submission" date="2021-01" db="EMBL/GenBank/DDBJ databases">
        <authorList>
            <person name="Corre E."/>
            <person name="Pelletier E."/>
            <person name="Niang G."/>
            <person name="Scheremetjew M."/>
            <person name="Finn R."/>
            <person name="Kale V."/>
            <person name="Holt S."/>
            <person name="Cochrane G."/>
            <person name="Meng A."/>
            <person name="Brown T."/>
            <person name="Cohen L."/>
        </authorList>
    </citation>
    <scope>NUCLEOTIDE SEQUENCE</scope>
    <source>
        <strain evidence="3">CCMP3303</strain>
    </source>
</reference>
<feature type="signal peptide" evidence="1">
    <location>
        <begin position="1"/>
        <end position="17"/>
    </location>
</feature>
<dbReference type="EMBL" id="HBEJ01013822">
    <property type="protein sequence ID" value="CAD8374703.1"/>
    <property type="molecule type" value="Transcribed_RNA"/>
</dbReference>
<name>A0A6U0KI98_9STRA</name>
<organism evidence="3">
    <name type="scientific">Minutocellus polymorphus</name>
    <dbReference type="NCBI Taxonomy" id="265543"/>
    <lineage>
        <taxon>Eukaryota</taxon>
        <taxon>Sar</taxon>
        <taxon>Stramenopiles</taxon>
        <taxon>Ochrophyta</taxon>
        <taxon>Bacillariophyta</taxon>
        <taxon>Mediophyceae</taxon>
        <taxon>Cymatosirophycidae</taxon>
        <taxon>Cymatosirales</taxon>
        <taxon>Cymatosiraceae</taxon>
        <taxon>Minutocellus</taxon>
    </lineage>
</organism>
<proteinExistence type="predicted"/>
<evidence type="ECO:0000313" key="3">
    <source>
        <dbReference type="EMBL" id="CAD8374703.1"/>
    </source>
</evidence>
<sequence>MLTKALIPLALCGCSSAFVSPAVRYSQQITALNADGVTGHPSFVANKYYQLEELEDRDDCSTEVLLKDDGTVTTGATDGPPPSESSGTWEFAGDTFKMELKRVYQGGEPPLKSTDVGEFKYEVKRSYEGELTHVGAEMAVTGGKIRLLHDELGDDAVGFFNLLDTTSARPGGTVAS</sequence>
<dbReference type="EMBL" id="HBEJ01013821">
    <property type="protein sequence ID" value="CAD8374702.1"/>
    <property type="molecule type" value="Transcribed_RNA"/>
</dbReference>
<evidence type="ECO:0008006" key="4">
    <source>
        <dbReference type="Google" id="ProtNLM"/>
    </source>
</evidence>